<feature type="compositionally biased region" description="Basic and acidic residues" evidence="9">
    <location>
        <begin position="109"/>
        <end position="123"/>
    </location>
</feature>
<keyword evidence="7" id="KW-0460">Magnesium</keyword>
<dbReference type="Pfam" id="PF22600">
    <property type="entry name" value="MTPAP-like_central"/>
    <property type="match status" value="1"/>
</dbReference>
<gene>
    <name evidence="12" type="ORF">RUM44_006073</name>
</gene>
<keyword evidence="13" id="KW-1185">Reference proteome</keyword>
<evidence type="ECO:0000256" key="9">
    <source>
        <dbReference type="SAM" id="MobiDB-lite"/>
    </source>
</evidence>
<dbReference type="Pfam" id="PF03828">
    <property type="entry name" value="PAP_assoc"/>
    <property type="match status" value="1"/>
</dbReference>
<feature type="compositionally biased region" description="Low complexity" evidence="9">
    <location>
        <begin position="124"/>
        <end position="136"/>
    </location>
</feature>
<dbReference type="InterPro" id="IPR002058">
    <property type="entry name" value="PAP_assoc"/>
</dbReference>
<dbReference type="Gene3D" id="1.10.1410.10">
    <property type="match status" value="1"/>
</dbReference>
<keyword evidence="4" id="KW-0963">Cytoplasm</keyword>
<evidence type="ECO:0000259" key="11">
    <source>
        <dbReference type="Pfam" id="PF22600"/>
    </source>
</evidence>
<dbReference type="SUPFAM" id="SSF81301">
    <property type="entry name" value="Nucleotidyltransferase"/>
    <property type="match status" value="1"/>
</dbReference>
<name>A0ABR1AYV1_POLSC</name>
<dbReference type="InterPro" id="IPR054708">
    <property type="entry name" value="MTPAP-like_central"/>
</dbReference>
<comment type="cofactor">
    <cofactor evidence="2">
        <name>Mg(2+)</name>
        <dbReference type="ChEBI" id="CHEBI:18420"/>
    </cofactor>
</comment>
<evidence type="ECO:0000256" key="6">
    <source>
        <dbReference type="ARBA" id="ARBA00022723"/>
    </source>
</evidence>
<dbReference type="Gene3D" id="3.30.460.10">
    <property type="entry name" value="Beta Polymerase, domain 2"/>
    <property type="match status" value="1"/>
</dbReference>
<dbReference type="Proteomes" id="UP001359485">
    <property type="component" value="Unassembled WGS sequence"/>
</dbReference>
<organism evidence="12 13">
    <name type="scientific">Polyplax serrata</name>
    <name type="common">Common mouse louse</name>
    <dbReference type="NCBI Taxonomy" id="468196"/>
    <lineage>
        <taxon>Eukaryota</taxon>
        <taxon>Metazoa</taxon>
        <taxon>Ecdysozoa</taxon>
        <taxon>Arthropoda</taxon>
        <taxon>Hexapoda</taxon>
        <taxon>Insecta</taxon>
        <taxon>Pterygota</taxon>
        <taxon>Neoptera</taxon>
        <taxon>Paraneoptera</taxon>
        <taxon>Psocodea</taxon>
        <taxon>Troctomorpha</taxon>
        <taxon>Phthiraptera</taxon>
        <taxon>Anoplura</taxon>
        <taxon>Polyplacidae</taxon>
        <taxon>Polyplax</taxon>
    </lineage>
</organism>
<feature type="domain" description="PAP-associated" evidence="10">
    <location>
        <begin position="507"/>
        <end position="568"/>
    </location>
</feature>
<dbReference type="InterPro" id="IPR043519">
    <property type="entry name" value="NT_sf"/>
</dbReference>
<keyword evidence="5" id="KW-0808">Transferase</keyword>
<reference evidence="12 13" key="1">
    <citation type="submission" date="2023-09" db="EMBL/GenBank/DDBJ databases">
        <title>Genomes of two closely related lineages of the louse Polyplax serrata with different host specificities.</title>
        <authorList>
            <person name="Martinu J."/>
            <person name="Tarabai H."/>
            <person name="Stefka J."/>
            <person name="Hypsa V."/>
        </authorList>
    </citation>
    <scope>NUCLEOTIDE SEQUENCE [LARGE SCALE GENOMIC DNA]</scope>
    <source>
        <strain evidence="12">98ZLc_SE</strain>
    </source>
</reference>
<evidence type="ECO:0000256" key="3">
    <source>
        <dbReference type="ARBA" id="ARBA00004496"/>
    </source>
</evidence>
<keyword evidence="6" id="KW-0479">Metal-binding</keyword>
<evidence type="ECO:0000256" key="8">
    <source>
        <dbReference type="ARBA" id="ARBA00038491"/>
    </source>
</evidence>
<comment type="cofactor">
    <cofactor evidence="1">
        <name>Mn(2+)</name>
        <dbReference type="ChEBI" id="CHEBI:29035"/>
    </cofactor>
</comment>
<evidence type="ECO:0000256" key="4">
    <source>
        <dbReference type="ARBA" id="ARBA00022490"/>
    </source>
</evidence>
<sequence length="607" mass="70340">MNSPHVSQQESKSHLKEETAIKKNAKHICPINAYAYFDYSYLFEFDLLRLMGVEMPPIHKTGYQPTRGSYWRERHPNGVVLTPPPMVLPFYHSPNMISNTQMKRTYWNHSDHQRDDRINRDSVVDGSNNSDSGFSSPVPCKHQPENIVLDDSSEDSFHSSASENGRSINHHHHHHEFPSYPHHQSHTAQGYGKRRHNSGHRSPLEYTPQTIYRSHGQYHNNQCRTTQSHNDLSSTHGNNRQYGRRMFITGSQSYSSCIPPDKFLARAHLMQVTKAPGELNMGGEWEKVSLLKFLSHQQTSDTFKKKITLWKNLFLFIRTNFPKYGLFLVGSTMSGFGSNDSDVDMCLLVRHAEMDQRNEAVSHLGHVSRYLRHCDFIDHVELIQAKVPILKFRSVGFEVDLNCNNAVGIRNTHLLYCYSQMDWRVRPLVLIVKLWAARHNINDAKKMTISSYSLALMVIHYLQCGVSPAVLPCLHELYKEKFNPLSDINQIDMHEELRPYNSLNKLTLGELLVGFLYYFANFNYSMYAVSVRLGSKVYIDVCRRAKSFKNDPHQWKYLCIEEPFDLTNTARAVYDAVTFQRIKNVFKESHKNLEKTRCLDSIFEQGF</sequence>
<comment type="caution">
    <text evidence="12">The sequence shown here is derived from an EMBL/GenBank/DDBJ whole genome shotgun (WGS) entry which is preliminary data.</text>
</comment>
<dbReference type="PANTHER" id="PTHR12271:SF40">
    <property type="entry name" value="POLY(A) RNA POLYMERASE GLD2"/>
    <property type="match status" value="1"/>
</dbReference>
<dbReference type="CDD" id="cd05402">
    <property type="entry name" value="NT_PAP_TUTase"/>
    <property type="match status" value="1"/>
</dbReference>
<proteinExistence type="inferred from homology"/>
<evidence type="ECO:0000256" key="1">
    <source>
        <dbReference type="ARBA" id="ARBA00001936"/>
    </source>
</evidence>
<evidence type="ECO:0008006" key="14">
    <source>
        <dbReference type="Google" id="ProtNLM"/>
    </source>
</evidence>
<evidence type="ECO:0000259" key="10">
    <source>
        <dbReference type="Pfam" id="PF03828"/>
    </source>
</evidence>
<protein>
    <recommendedName>
        <fullName evidence="14">PAP-associated domain-containing protein</fullName>
    </recommendedName>
</protein>
<feature type="domain" description="Poly(A) RNA polymerase mitochondrial-like central palm" evidence="11">
    <location>
        <begin position="293"/>
        <end position="420"/>
    </location>
</feature>
<feature type="region of interest" description="Disordered" evidence="9">
    <location>
        <begin position="109"/>
        <end position="205"/>
    </location>
</feature>
<evidence type="ECO:0000256" key="7">
    <source>
        <dbReference type="ARBA" id="ARBA00022842"/>
    </source>
</evidence>
<accession>A0ABR1AYV1</accession>
<dbReference type="PANTHER" id="PTHR12271">
    <property type="entry name" value="POLY A POLYMERASE CID PAP -RELATED"/>
    <property type="match status" value="1"/>
</dbReference>
<feature type="region of interest" description="Disordered" evidence="9">
    <location>
        <begin position="221"/>
        <end position="240"/>
    </location>
</feature>
<dbReference type="SUPFAM" id="SSF81631">
    <property type="entry name" value="PAP/OAS1 substrate-binding domain"/>
    <property type="match status" value="1"/>
</dbReference>
<evidence type="ECO:0000313" key="13">
    <source>
        <dbReference type="Proteomes" id="UP001359485"/>
    </source>
</evidence>
<comment type="similarity">
    <text evidence="8">Belongs to the DNA polymerase type-B-like family. GLD2 subfamily.</text>
</comment>
<evidence type="ECO:0000256" key="5">
    <source>
        <dbReference type="ARBA" id="ARBA00022679"/>
    </source>
</evidence>
<evidence type="ECO:0000313" key="12">
    <source>
        <dbReference type="EMBL" id="KAK6631546.1"/>
    </source>
</evidence>
<comment type="subcellular location">
    <subcellularLocation>
        <location evidence="3">Cytoplasm</location>
    </subcellularLocation>
</comment>
<evidence type="ECO:0000256" key="2">
    <source>
        <dbReference type="ARBA" id="ARBA00001946"/>
    </source>
</evidence>
<dbReference type="EMBL" id="JAWJWF010000006">
    <property type="protein sequence ID" value="KAK6631546.1"/>
    <property type="molecule type" value="Genomic_DNA"/>
</dbReference>